<evidence type="ECO:0000256" key="1">
    <source>
        <dbReference type="SAM" id="Coils"/>
    </source>
</evidence>
<reference evidence="3" key="1">
    <citation type="submission" date="2023-02" db="EMBL/GenBank/DDBJ databases">
        <title>Complete genome sequence of Lactobacillus curvatus CACC879 isolated from Pig feces.</title>
        <authorList>
            <person name="Park S."/>
            <person name="Park M.A."/>
            <person name="Kim D.-H."/>
            <person name="Kim Y."/>
        </authorList>
    </citation>
    <scope>NUCLEOTIDE SEQUENCE</scope>
    <source>
        <strain evidence="3">CACC879</strain>
    </source>
</reference>
<keyword evidence="2" id="KW-1133">Transmembrane helix</keyword>
<dbReference type="AlphaFoldDB" id="A0AAJ5RFW7"/>
<evidence type="ECO:0000313" key="4">
    <source>
        <dbReference type="Proteomes" id="UP001215533"/>
    </source>
</evidence>
<keyword evidence="2" id="KW-0472">Membrane</keyword>
<dbReference type="EMBL" id="CP117683">
    <property type="protein sequence ID" value="WDC92475.1"/>
    <property type="molecule type" value="Genomic_DNA"/>
</dbReference>
<evidence type="ECO:0000256" key="2">
    <source>
        <dbReference type="SAM" id="Phobius"/>
    </source>
</evidence>
<dbReference type="Gene3D" id="2.40.420.20">
    <property type="match status" value="1"/>
</dbReference>
<evidence type="ECO:0000313" key="3">
    <source>
        <dbReference type="EMBL" id="WDC92475.1"/>
    </source>
</evidence>
<dbReference type="PANTHER" id="PTHR30469">
    <property type="entry name" value="MULTIDRUG RESISTANCE PROTEIN MDTA"/>
    <property type="match status" value="1"/>
</dbReference>
<dbReference type="RefSeq" id="WP_254669623.1">
    <property type="nucleotide sequence ID" value="NZ_JAIULW010000002.1"/>
</dbReference>
<dbReference type="Proteomes" id="UP001215533">
    <property type="component" value="Chromosome"/>
</dbReference>
<feature type="transmembrane region" description="Helical" evidence="2">
    <location>
        <begin position="7"/>
        <end position="28"/>
    </location>
</feature>
<organism evidence="3 4">
    <name type="scientific">Latilactobacillus curvatus</name>
    <name type="common">Lactobacillus curvatus</name>
    <dbReference type="NCBI Taxonomy" id="28038"/>
    <lineage>
        <taxon>Bacteria</taxon>
        <taxon>Bacillati</taxon>
        <taxon>Bacillota</taxon>
        <taxon>Bacilli</taxon>
        <taxon>Lactobacillales</taxon>
        <taxon>Lactobacillaceae</taxon>
        <taxon>Latilactobacillus</taxon>
    </lineage>
</organism>
<protein>
    <submittedName>
        <fullName evidence="3">Uncharacterized protein</fullName>
    </submittedName>
</protein>
<keyword evidence="2" id="KW-0812">Transmembrane</keyword>
<sequence length="342" mass="37701">MKLSRNTVIMVAVLSLLGIFVIIFIFFGRTHTTNKTQRLYRIMTTSTSSLSLTGKVESADVRTLKLPSTNISKLMIKSGDYVTANQELLTTFDDKTGDIQKQKQEIDKQSRLITQYTNQLANLKSQATSENSVQDASTSIAQVNDSLIDAQTDLQNMKNDLNNTITSQYNVLKSPIDGRISVHFKDGIPSLTVYSNSKNAVGDVSEYDYYDLMNSSTVKIVAPATNKTTSTTVGELNFVSNDTSKNGQAEYSFSAPISSEYLDGQTLKILSTHPGIRIPTTSVVAKKYVYVYKNDGKVSKVPITYSEKNGYAIVNSGLPENVKIITDPDSNLRNNKKVGIHD</sequence>
<proteinExistence type="predicted"/>
<gene>
    <name evidence="3" type="ORF">PSR33_02680</name>
</gene>
<accession>A0AAJ5RFW7</accession>
<name>A0AAJ5RFW7_LATCU</name>
<keyword evidence="1" id="KW-0175">Coiled coil</keyword>
<dbReference type="GO" id="GO:1990281">
    <property type="term" value="C:efflux pump complex"/>
    <property type="evidence" value="ECO:0007669"/>
    <property type="project" value="TreeGrafter"/>
</dbReference>
<feature type="coiled-coil region" evidence="1">
    <location>
        <begin position="99"/>
        <end position="160"/>
    </location>
</feature>
<dbReference type="GO" id="GO:0015562">
    <property type="term" value="F:efflux transmembrane transporter activity"/>
    <property type="evidence" value="ECO:0007669"/>
    <property type="project" value="TreeGrafter"/>
</dbReference>